<evidence type="ECO:0000313" key="1">
    <source>
        <dbReference type="EMBL" id="KAK3769336.1"/>
    </source>
</evidence>
<accession>A0AAE1DG60</accession>
<evidence type="ECO:0000313" key="2">
    <source>
        <dbReference type="Proteomes" id="UP001283361"/>
    </source>
</evidence>
<keyword evidence="2" id="KW-1185">Reference proteome</keyword>
<organism evidence="1 2">
    <name type="scientific">Elysia crispata</name>
    <name type="common">lettuce slug</name>
    <dbReference type="NCBI Taxonomy" id="231223"/>
    <lineage>
        <taxon>Eukaryota</taxon>
        <taxon>Metazoa</taxon>
        <taxon>Spiralia</taxon>
        <taxon>Lophotrochozoa</taxon>
        <taxon>Mollusca</taxon>
        <taxon>Gastropoda</taxon>
        <taxon>Heterobranchia</taxon>
        <taxon>Euthyneura</taxon>
        <taxon>Panpulmonata</taxon>
        <taxon>Sacoglossa</taxon>
        <taxon>Placobranchoidea</taxon>
        <taxon>Plakobranchidae</taxon>
        <taxon>Elysia</taxon>
    </lineage>
</organism>
<name>A0AAE1DG60_9GAST</name>
<sequence>MLVSVRYYIPEVEAFTGRPPNLAGRPVQEWKLRSGHENQIWNFLKFCFPQPQSRTDVREWIEGNLQIGGSYSGKPIVPPLCLVPVPPLCLVPDSDGWRAPALSSDRRQSRVLSLDRSLESGEATSASPLTISRRLALLV</sequence>
<dbReference type="AlphaFoldDB" id="A0AAE1DG60"/>
<reference evidence="1" key="1">
    <citation type="journal article" date="2023" name="G3 (Bethesda)">
        <title>A reference genome for the long-term kleptoplast-retaining sea slug Elysia crispata morphotype clarki.</title>
        <authorList>
            <person name="Eastman K.E."/>
            <person name="Pendleton A.L."/>
            <person name="Shaikh M.A."/>
            <person name="Suttiyut T."/>
            <person name="Ogas R."/>
            <person name="Tomko P."/>
            <person name="Gavelis G."/>
            <person name="Widhalm J.R."/>
            <person name="Wisecaver J.H."/>
        </authorList>
    </citation>
    <scope>NUCLEOTIDE SEQUENCE</scope>
    <source>
        <strain evidence="1">ECLA1</strain>
    </source>
</reference>
<gene>
    <name evidence="1" type="ORF">RRG08_066107</name>
</gene>
<comment type="caution">
    <text evidence="1">The sequence shown here is derived from an EMBL/GenBank/DDBJ whole genome shotgun (WGS) entry which is preliminary data.</text>
</comment>
<proteinExistence type="predicted"/>
<dbReference type="Proteomes" id="UP001283361">
    <property type="component" value="Unassembled WGS sequence"/>
</dbReference>
<protein>
    <submittedName>
        <fullName evidence="1">Uncharacterized protein</fullName>
    </submittedName>
</protein>
<dbReference type="EMBL" id="JAWDGP010003943">
    <property type="protein sequence ID" value="KAK3769336.1"/>
    <property type="molecule type" value="Genomic_DNA"/>
</dbReference>